<dbReference type="AlphaFoldDB" id="A0A3S4E6I0"/>
<name>A0A3S4E6I0_SEROD</name>
<gene>
    <name evidence="2" type="ORF">NCTC11214_04826</name>
</gene>
<feature type="transmembrane region" description="Helical" evidence="1">
    <location>
        <begin position="21"/>
        <end position="40"/>
    </location>
</feature>
<keyword evidence="1" id="KW-0812">Transmembrane</keyword>
<protein>
    <submittedName>
        <fullName evidence="2">Uncharacterized protein</fullName>
    </submittedName>
</protein>
<feature type="transmembrane region" description="Helical" evidence="1">
    <location>
        <begin position="46"/>
        <end position="67"/>
    </location>
</feature>
<reference evidence="2 3" key="1">
    <citation type="submission" date="2018-12" db="EMBL/GenBank/DDBJ databases">
        <authorList>
            <consortium name="Pathogen Informatics"/>
        </authorList>
    </citation>
    <scope>NUCLEOTIDE SEQUENCE [LARGE SCALE GENOMIC DNA]</scope>
    <source>
        <strain evidence="2 3">NCTC11214</strain>
    </source>
</reference>
<evidence type="ECO:0000313" key="2">
    <source>
        <dbReference type="EMBL" id="VDZ64147.1"/>
    </source>
</evidence>
<sequence length="94" mass="10289">MTIGAGDADIRSAQEVKHTTRSITAAALIIFDGILVFPLVNFAPLAQLLLSLLLFGHQLAVTGVLFLHGGDQSGLLRQRFFLFCYLLPCQFQPM</sequence>
<dbReference type="EMBL" id="LR134117">
    <property type="protein sequence ID" value="VDZ64147.1"/>
    <property type="molecule type" value="Genomic_DNA"/>
</dbReference>
<accession>A0A3S4E6I0</accession>
<keyword evidence="1" id="KW-0472">Membrane</keyword>
<evidence type="ECO:0000313" key="3">
    <source>
        <dbReference type="Proteomes" id="UP000281391"/>
    </source>
</evidence>
<evidence type="ECO:0000256" key="1">
    <source>
        <dbReference type="SAM" id="Phobius"/>
    </source>
</evidence>
<proteinExistence type="predicted"/>
<dbReference type="KEGG" id="sof:NCTC11214_04826"/>
<keyword evidence="1" id="KW-1133">Transmembrane helix</keyword>
<dbReference type="Proteomes" id="UP000281391">
    <property type="component" value="Chromosome"/>
</dbReference>
<organism evidence="2 3">
    <name type="scientific">Serratia odorifera</name>
    <dbReference type="NCBI Taxonomy" id="618"/>
    <lineage>
        <taxon>Bacteria</taxon>
        <taxon>Pseudomonadati</taxon>
        <taxon>Pseudomonadota</taxon>
        <taxon>Gammaproteobacteria</taxon>
        <taxon>Enterobacterales</taxon>
        <taxon>Yersiniaceae</taxon>
        <taxon>Serratia</taxon>
    </lineage>
</organism>